<evidence type="ECO:0000259" key="2">
    <source>
        <dbReference type="PROSITE" id="PS51880"/>
    </source>
</evidence>
<dbReference type="InterPro" id="IPR007685">
    <property type="entry name" value="RelA_SpoT"/>
</dbReference>
<dbReference type="InterPro" id="IPR012676">
    <property type="entry name" value="TGS-like"/>
</dbReference>
<dbReference type="Pfam" id="PF04607">
    <property type="entry name" value="RelA_SpoT"/>
    <property type="match status" value="1"/>
</dbReference>
<dbReference type="GO" id="GO:0008893">
    <property type="term" value="F:guanosine-3',5'-bis(diphosphate) 3'-diphosphatase activity"/>
    <property type="evidence" value="ECO:0007669"/>
    <property type="project" value="UniProtKB-EC"/>
</dbReference>
<dbReference type="Pfam" id="PF19296">
    <property type="entry name" value="RelA_AH_RIS"/>
    <property type="match status" value="1"/>
</dbReference>
<feature type="domain" description="TGS" evidence="2">
    <location>
        <begin position="420"/>
        <end position="481"/>
    </location>
</feature>
<dbReference type="InterPro" id="IPR012675">
    <property type="entry name" value="Beta-grasp_dom_sf"/>
</dbReference>
<gene>
    <name evidence="3" type="primary">spoT</name>
    <name evidence="3" type="ORF">POREN0001_0580</name>
</gene>
<dbReference type="Pfam" id="PF13291">
    <property type="entry name" value="ACT_4"/>
    <property type="match status" value="1"/>
</dbReference>
<dbReference type="AlphaFoldDB" id="C3J8R1"/>
<keyword evidence="3" id="KW-0378">Hydrolase</keyword>
<evidence type="ECO:0000313" key="4">
    <source>
        <dbReference type="Proteomes" id="UP000004295"/>
    </source>
</evidence>
<dbReference type="InterPro" id="IPR033655">
    <property type="entry name" value="TGS_RelA/SpoT"/>
</dbReference>
<dbReference type="SUPFAM" id="SSF109604">
    <property type="entry name" value="HD-domain/PDEase-like"/>
    <property type="match status" value="1"/>
</dbReference>
<dbReference type="InterPro" id="IPR043519">
    <property type="entry name" value="NT_sf"/>
</dbReference>
<dbReference type="Gene3D" id="3.30.70.260">
    <property type="match status" value="1"/>
</dbReference>
<dbReference type="Pfam" id="PF13328">
    <property type="entry name" value="HD_4"/>
    <property type="match status" value="1"/>
</dbReference>
<dbReference type="Pfam" id="PF02824">
    <property type="entry name" value="TGS"/>
    <property type="match status" value="1"/>
</dbReference>
<dbReference type="InterPro" id="IPR004811">
    <property type="entry name" value="RelA/Spo_fam"/>
</dbReference>
<dbReference type="NCBIfam" id="TIGR00691">
    <property type="entry name" value="spoT_relA"/>
    <property type="match status" value="1"/>
</dbReference>
<dbReference type="PROSITE" id="PS51880">
    <property type="entry name" value="TGS"/>
    <property type="match status" value="1"/>
</dbReference>
<dbReference type="CDD" id="cd01668">
    <property type="entry name" value="TGS_RSH"/>
    <property type="match status" value="1"/>
</dbReference>
<dbReference type="InterPro" id="IPR045600">
    <property type="entry name" value="RelA/SpoT_AH_RIS"/>
</dbReference>
<dbReference type="Gene3D" id="3.30.460.10">
    <property type="entry name" value="Beta Polymerase, domain 2"/>
    <property type="match status" value="1"/>
</dbReference>
<accession>C3J8R1</accession>
<evidence type="ECO:0000313" key="3">
    <source>
        <dbReference type="EMBL" id="EEN83491.1"/>
    </source>
</evidence>
<dbReference type="FunFam" id="3.10.20.30:FF:000002">
    <property type="entry name" value="GTP pyrophosphokinase (RelA/SpoT)"/>
    <property type="match status" value="1"/>
</dbReference>
<dbReference type="SUPFAM" id="SSF81301">
    <property type="entry name" value="Nucleotidyltransferase"/>
    <property type="match status" value="1"/>
</dbReference>
<dbReference type="STRING" id="553175.POREN0001_0580"/>
<dbReference type="SMART" id="SM00954">
    <property type="entry name" value="RelA_SpoT"/>
    <property type="match status" value="1"/>
</dbReference>
<sequence>MKETATPQPQGLQDIVYYGSEAEQKMVRTAFEALLHDYQMSNHRRKDEIIIKAFNLANKAHAGVRRRSGEPYIMHPIAVAYIVSHEMGLGSTSIASALLHDVIEDTEYTEENIRDMFGDKIAQIVQGLTKISVEMFKDQEDVSAQAENFRKLILTMNDDIRVVLIKIADRLHNMRTLESMPTHKQLKITGETLYVYAPIAHRLGLFTIKTELEELCFHIEHPAEYNEIKNKIEASEEQRTLLFEHFAAPLREVFARKKLNYEMKARVKSCYSIWRKMQEKKIPFEEVYDLYAVRIIFESQEGIPDKKVCWDIYSEITDLYRNKTDRIRDWVSSPKTNGYQALHLTVMGPDGEWIEIQIRSRRMDDIAERGFAAHWKYKSENVEEDSELDRWIETIREILENPTPDSMDFLDTIKLNLYSDEISVFTPKGKVFTLPKGATGLDFAYALHGELGNKCLGIKINHHLFPLSHTLRNGDQVEVITSPTQEPHPEWLKYVVTGKARMKINAALRKADREKTALGEKMVTELLEADGQTITPLLLDKIANYYNFHKREDFFLAVGNRSIELPESFRKVFQGADGNFFSRLFRPSKKNRELTAATIEEAQSPDKPNTKKPYLLEQHLLTPNYTIAPCCSPILGDDTVGFVTDNGTIMVHKRNCPEAMRLKSSKGNQLIETVWGDHPHSLFEATLAIKGMDSIGILNAIIQDISEDFYRSITSINLSAQGGVFGGEIKVMVHDVEDVRRIIEGLKQKDTIASVTRV</sequence>
<dbReference type="InterPro" id="IPR003607">
    <property type="entry name" value="HD/PDEase_dom"/>
</dbReference>
<comment type="function">
    <text evidence="1">In eubacteria ppGpp (guanosine 3'-diphosphate 5'-diphosphate) is a mediator of the stringent response that coordinates a variety of cellular activities in response to changes in nutritional abundance.</text>
</comment>
<dbReference type="CDD" id="cd05399">
    <property type="entry name" value="NT_Rel-Spo_like"/>
    <property type="match status" value="1"/>
</dbReference>
<evidence type="ECO:0000256" key="1">
    <source>
        <dbReference type="RuleBase" id="RU003847"/>
    </source>
</evidence>
<dbReference type="SUPFAM" id="SSF81271">
    <property type="entry name" value="TGS-like"/>
    <property type="match status" value="1"/>
</dbReference>
<dbReference type="SMART" id="SM00471">
    <property type="entry name" value="HDc"/>
    <property type="match status" value="1"/>
</dbReference>
<comment type="similarity">
    <text evidence="1">Belongs to the relA/spoT family.</text>
</comment>
<protein>
    <submittedName>
        <fullName evidence="3">RelA/SpoT family protein</fullName>
        <ecNumber evidence="3">3.1.7.2</ecNumber>
    </submittedName>
</protein>
<dbReference type="PANTHER" id="PTHR21262">
    <property type="entry name" value="GUANOSINE-3',5'-BIS DIPHOSPHATE 3'-PYROPHOSPHOHYDROLASE"/>
    <property type="match status" value="1"/>
</dbReference>
<dbReference type="FunFam" id="1.10.3210.10:FF:000001">
    <property type="entry name" value="GTP pyrophosphokinase RelA"/>
    <property type="match status" value="1"/>
</dbReference>
<dbReference type="CDD" id="cd00077">
    <property type="entry name" value="HDc"/>
    <property type="match status" value="1"/>
</dbReference>
<comment type="caution">
    <text evidence="3">The sequence shown here is derived from an EMBL/GenBank/DDBJ whole genome shotgun (WGS) entry which is preliminary data.</text>
</comment>
<dbReference type="eggNOG" id="COG0317">
    <property type="taxonomic scope" value="Bacteria"/>
</dbReference>
<reference evidence="3 4" key="1">
    <citation type="submission" date="2009-04" db="EMBL/GenBank/DDBJ databases">
        <authorList>
            <person name="Sebastian Y."/>
            <person name="Madupu R."/>
            <person name="Durkin A.S."/>
            <person name="Torralba M."/>
            <person name="Methe B."/>
            <person name="Sutton G.G."/>
            <person name="Strausberg R.L."/>
            <person name="Nelson K.E."/>
        </authorList>
    </citation>
    <scope>NUCLEOTIDE SEQUENCE [LARGE SCALE GENOMIC DNA]</scope>
    <source>
        <strain evidence="4">ATCC 35406 / BCRC 14492 / JCM 8526 / NCTC 13058 / HG 370</strain>
    </source>
</reference>
<dbReference type="EMBL" id="ACNN01000007">
    <property type="protein sequence ID" value="EEN83491.1"/>
    <property type="molecule type" value="Genomic_DNA"/>
</dbReference>
<dbReference type="InterPro" id="IPR002912">
    <property type="entry name" value="ACT_dom"/>
</dbReference>
<organism evidence="3 4">
    <name type="scientific">Porphyromonas endodontalis (strain ATCC 35406 / DSM 24491 / JCM 8526 / CCUG 16442 / BCRC 14492 / NCTC 13058 / HG 370)</name>
    <name type="common">Bacteroides endodontalis</name>
    <dbReference type="NCBI Taxonomy" id="553175"/>
    <lineage>
        <taxon>Bacteria</taxon>
        <taxon>Pseudomonadati</taxon>
        <taxon>Bacteroidota</taxon>
        <taxon>Bacteroidia</taxon>
        <taxon>Bacteroidales</taxon>
        <taxon>Porphyromonadaceae</taxon>
        <taxon>Porphyromonas</taxon>
    </lineage>
</organism>
<dbReference type="GO" id="GO:0005886">
    <property type="term" value="C:plasma membrane"/>
    <property type="evidence" value="ECO:0007669"/>
    <property type="project" value="TreeGrafter"/>
</dbReference>
<dbReference type="Gene3D" id="3.10.20.30">
    <property type="match status" value="1"/>
</dbReference>
<dbReference type="PANTHER" id="PTHR21262:SF31">
    <property type="entry name" value="GTP PYROPHOSPHOKINASE"/>
    <property type="match status" value="1"/>
</dbReference>
<dbReference type="InterPro" id="IPR004095">
    <property type="entry name" value="TGS"/>
</dbReference>
<name>C3J8R1_POREA</name>
<dbReference type="Proteomes" id="UP000004295">
    <property type="component" value="Unassembled WGS sequence"/>
</dbReference>
<proteinExistence type="inferred from homology"/>
<dbReference type="Gene3D" id="1.10.3210.10">
    <property type="entry name" value="Hypothetical protein af1432"/>
    <property type="match status" value="1"/>
</dbReference>
<dbReference type="GO" id="GO:0015969">
    <property type="term" value="P:guanosine tetraphosphate metabolic process"/>
    <property type="evidence" value="ECO:0007669"/>
    <property type="project" value="InterPro"/>
</dbReference>
<keyword evidence="4" id="KW-1185">Reference proteome</keyword>
<dbReference type="EC" id="3.1.7.2" evidence="3"/>